<proteinExistence type="predicted"/>
<evidence type="ECO:0000313" key="1">
    <source>
        <dbReference type="EMBL" id="SIO09892.1"/>
    </source>
</evidence>
<reference evidence="1 2" key="1">
    <citation type="submission" date="2016-11" db="EMBL/GenBank/DDBJ databases">
        <authorList>
            <person name="Jaros S."/>
            <person name="Januszkiewicz K."/>
            <person name="Wedrychowicz H."/>
        </authorList>
    </citation>
    <scope>NUCLEOTIDE SEQUENCE [LARGE SCALE GENOMIC DNA]</scope>
    <source>
        <strain evidence="1 2">DSM 24787</strain>
    </source>
</reference>
<dbReference type="Proteomes" id="UP000185003">
    <property type="component" value="Unassembled WGS sequence"/>
</dbReference>
<dbReference type="OrthoDB" id="671364at2"/>
<dbReference type="EMBL" id="FSRA01000001">
    <property type="protein sequence ID" value="SIO09892.1"/>
    <property type="molecule type" value="Genomic_DNA"/>
</dbReference>
<accession>A0A1N6GR15</accession>
<dbReference type="AlphaFoldDB" id="A0A1N6GR15"/>
<keyword evidence="2" id="KW-1185">Reference proteome</keyword>
<dbReference type="RefSeq" id="WP_074239932.1">
    <property type="nucleotide sequence ID" value="NZ_FSRA01000001.1"/>
</dbReference>
<evidence type="ECO:0008006" key="3">
    <source>
        <dbReference type="Google" id="ProtNLM"/>
    </source>
</evidence>
<name>A0A1N6GR15_9BACT</name>
<protein>
    <recommendedName>
        <fullName evidence="3">Lipoprotein</fullName>
    </recommendedName>
</protein>
<gene>
    <name evidence="1" type="ORF">SAMN04488055_2917</name>
</gene>
<organism evidence="1 2">
    <name type="scientific">Chitinophaga niabensis</name>
    <dbReference type="NCBI Taxonomy" id="536979"/>
    <lineage>
        <taxon>Bacteria</taxon>
        <taxon>Pseudomonadati</taxon>
        <taxon>Bacteroidota</taxon>
        <taxon>Chitinophagia</taxon>
        <taxon>Chitinophagales</taxon>
        <taxon>Chitinophagaceae</taxon>
        <taxon>Chitinophaga</taxon>
    </lineage>
</organism>
<evidence type="ECO:0000313" key="2">
    <source>
        <dbReference type="Proteomes" id="UP000185003"/>
    </source>
</evidence>
<dbReference type="STRING" id="536979.SAMN04488055_2917"/>
<sequence>MKRNILLVLFICLAACKKEGNLQVEKNIMEMSATSYWADETAVSALTWNNEVLLDSMSKTKSSINRKIVEKGNGKQHLQLKNLKSGETWIDTLLDIPASFVSFTILQFEKTGKPQFLLNAKGESSSPDKRKVGFSYSDPELPEKLTLELYRVKMLNAITPGEGMNAPIAVFENLQRGKFTGFTTIDYFAGFETGVRFVFKLKDAATNTYLPNADQIDPARYAKGGRMFLTATALKDIGSAIFDIKRAVNGTAITYSSTQLAGF</sequence>